<dbReference type="RefSeq" id="WP_015817694.1">
    <property type="nucleotide sequence ID" value="NC_012997.1"/>
</dbReference>
<reference evidence="1 2" key="1">
    <citation type="journal article" date="2009" name="PLoS ONE">
        <title>The complete genome of Teredinibacter turnerae T7901: an intracellular endosymbiont of marine wood-boring bivalves (shipworms).</title>
        <authorList>
            <person name="Yang J.C."/>
            <person name="Madupu R."/>
            <person name="Durkin A.S."/>
            <person name="Ekborg N.A."/>
            <person name="Pedamallu C.S."/>
            <person name="Hostetler J.B."/>
            <person name="Radune D."/>
            <person name="Toms B.S."/>
            <person name="Henrissat B."/>
            <person name="Coutinho P.M."/>
            <person name="Schwarz S."/>
            <person name="Field L."/>
            <person name="Trindade-Silva A.E."/>
            <person name="Soares C.A.G."/>
            <person name="Elshahawi S."/>
            <person name="Hanora A."/>
            <person name="Schmidt E.W."/>
            <person name="Haygood M.G."/>
            <person name="Posfai J."/>
            <person name="Benner J."/>
            <person name="Madinger C."/>
            <person name="Nove J."/>
            <person name="Anton B."/>
            <person name="Chaudhary K."/>
            <person name="Foster J."/>
            <person name="Holman A."/>
            <person name="Kumar S."/>
            <person name="Lessard P.A."/>
            <person name="Luyten Y.A."/>
            <person name="Slatko B."/>
            <person name="Wood N."/>
            <person name="Wu B."/>
            <person name="Teplitski M."/>
            <person name="Mougous J.D."/>
            <person name="Ward N."/>
            <person name="Eisen J.A."/>
            <person name="Badger J.H."/>
            <person name="Distel D.L."/>
        </authorList>
    </citation>
    <scope>NUCLEOTIDE SEQUENCE [LARGE SCALE GENOMIC DNA]</scope>
    <source>
        <strain evidence="2">ATCC 39867 / T7901</strain>
    </source>
</reference>
<evidence type="ECO:0000313" key="2">
    <source>
        <dbReference type="Proteomes" id="UP000009080"/>
    </source>
</evidence>
<dbReference type="STRING" id="377629.TERTU_4515"/>
<dbReference type="InterPro" id="IPR010344">
    <property type="entry name" value="YbjH"/>
</dbReference>
<gene>
    <name evidence="1" type="ordered locus">TERTU_4515</name>
</gene>
<dbReference type="HOGENOM" id="CLU_587835_0_0_6"/>
<dbReference type="EMBL" id="CP001614">
    <property type="protein sequence ID" value="ACR11582.1"/>
    <property type="molecule type" value="Genomic_DNA"/>
</dbReference>
<organism evidence="1 2">
    <name type="scientific">Teredinibacter turnerae (strain ATCC 39867 / T7901)</name>
    <dbReference type="NCBI Taxonomy" id="377629"/>
    <lineage>
        <taxon>Bacteria</taxon>
        <taxon>Pseudomonadati</taxon>
        <taxon>Pseudomonadota</taxon>
        <taxon>Gammaproteobacteria</taxon>
        <taxon>Cellvibrionales</taxon>
        <taxon>Cellvibrionaceae</taxon>
        <taxon>Teredinibacter</taxon>
    </lineage>
</organism>
<sequence length="465" mass="51524">MSKTLLKPRSPKGWVAIFRALPQSAGCVLIAISMLASMVVYAQVNTDLIDGLLKNQGYRDTRLTVENEILWLSLPGHYLTGSGENLGRVVRIVHESAPPEIREIRVRLRAPGKLDCLVFSRALLARYYQRMLPRRQLIQTASTFPDACDTYPQTHSGELSLPWSATMDLASGLLTGWRLSPEPNIALVLQPIGIDSRIQQNDGDFYADWKSYLHAGWQPGDHWQLGVSGYLRWQLADNEQTTADAAGVSDLPRIFDLDARRHDKRAGLERAFFGWRHGNHAGGLAFSAGLLDEYLAGAGVQAIIPSGLDWLNLEFRLDRINARESAAFSLGEHYATSALGGVNLQAGRAYARLLAGRFVAGDEGVWLGAGYRFSNGTAVQLWSSLSEIDDPLDDRETPTSVDGDEREHRFGLTLVLPFGESAGQRFTMDARNDIDDVAQLVNRPLDLHGGESRLRPAHYFDRFGQ</sequence>
<dbReference type="OrthoDB" id="9886325at2"/>
<protein>
    <submittedName>
        <fullName evidence="1">Uncharacterized protein</fullName>
    </submittedName>
</protein>
<dbReference type="KEGG" id="ttu:TERTU_4515"/>
<dbReference type="AlphaFoldDB" id="C5BJN1"/>
<accession>C5BJN1</accession>
<proteinExistence type="predicted"/>
<dbReference type="Pfam" id="PF06082">
    <property type="entry name" value="YjbH"/>
    <property type="match status" value="1"/>
</dbReference>
<dbReference type="eggNOG" id="ENOG5031UQX">
    <property type="taxonomic scope" value="Bacteria"/>
</dbReference>
<dbReference type="Proteomes" id="UP000009080">
    <property type="component" value="Chromosome"/>
</dbReference>
<name>C5BJN1_TERTT</name>
<keyword evidence="2" id="KW-1185">Reference proteome</keyword>
<evidence type="ECO:0000313" key="1">
    <source>
        <dbReference type="EMBL" id="ACR11582.1"/>
    </source>
</evidence>